<keyword evidence="3" id="KW-1185">Reference proteome</keyword>
<evidence type="ECO:0008006" key="4">
    <source>
        <dbReference type="Google" id="ProtNLM"/>
    </source>
</evidence>
<keyword evidence="1" id="KW-0732">Signal</keyword>
<evidence type="ECO:0000256" key="1">
    <source>
        <dbReference type="SAM" id="SignalP"/>
    </source>
</evidence>
<protein>
    <recommendedName>
        <fullName evidence="4">Lipocalin-like domain-containing protein</fullName>
    </recommendedName>
</protein>
<dbReference type="HOGENOM" id="CLU_1641256_0_0_10"/>
<dbReference type="EMBL" id="CP003345">
    <property type="protein sequence ID" value="AFM04274.1"/>
    <property type="molecule type" value="Genomic_DNA"/>
</dbReference>
<feature type="signal peptide" evidence="1">
    <location>
        <begin position="1"/>
        <end position="22"/>
    </location>
</feature>
<feature type="chain" id="PRO_5003686220" description="Lipocalin-like domain-containing protein" evidence="1">
    <location>
        <begin position="23"/>
        <end position="161"/>
    </location>
</feature>
<organism evidence="2 3">
    <name type="scientific">Bernardetia litoralis (strain ATCC 23117 / DSM 6794 / NBRC 15988 / NCIMB 1366 / Fx l1 / Sio-4)</name>
    <name type="common">Flexibacter litoralis</name>
    <dbReference type="NCBI Taxonomy" id="880071"/>
    <lineage>
        <taxon>Bacteria</taxon>
        <taxon>Pseudomonadati</taxon>
        <taxon>Bacteroidota</taxon>
        <taxon>Cytophagia</taxon>
        <taxon>Cytophagales</taxon>
        <taxon>Bernardetiaceae</taxon>
        <taxon>Bernardetia</taxon>
    </lineage>
</organism>
<gene>
    <name evidence="2" type="ordered locus">Fleli_1877</name>
</gene>
<evidence type="ECO:0000313" key="2">
    <source>
        <dbReference type="EMBL" id="AFM04274.1"/>
    </source>
</evidence>
<accession>I4AJY9</accession>
<dbReference type="RefSeq" id="WP_014797726.1">
    <property type="nucleotide sequence ID" value="NC_018018.1"/>
</dbReference>
<sequence precursor="true">MKKSINYSISFLILLFVSLSLVACKDDKDEDIEPEINCESSVDKIADANTILSESTWEWVESRSEGRNGEIVITPQTEGKTMSLAFSLGASVEELENGIANNIWTYRIDVSNDTTLGAFNSVWIDADGNVDRNYYLDVCPELLKLTDASSSLMTVTTYKKK</sequence>
<reference evidence="3" key="1">
    <citation type="submission" date="2012-06" db="EMBL/GenBank/DDBJ databases">
        <title>The complete genome of Flexibacter litoralis DSM 6794.</title>
        <authorList>
            <person name="Lucas S."/>
            <person name="Copeland A."/>
            <person name="Lapidus A."/>
            <person name="Glavina del Rio T."/>
            <person name="Dalin E."/>
            <person name="Tice H."/>
            <person name="Bruce D."/>
            <person name="Goodwin L."/>
            <person name="Pitluck S."/>
            <person name="Peters L."/>
            <person name="Ovchinnikova G."/>
            <person name="Lu M."/>
            <person name="Kyrpides N."/>
            <person name="Mavromatis K."/>
            <person name="Ivanova N."/>
            <person name="Brettin T."/>
            <person name="Detter J.C."/>
            <person name="Han C."/>
            <person name="Larimer F."/>
            <person name="Land M."/>
            <person name="Hauser L."/>
            <person name="Markowitz V."/>
            <person name="Cheng J.-F."/>
            <person name="Hugenholtz P."/>
            <person name="Woyke T."/>
            <person name="Wu D."/>
            <person name="Spring S."/>
            <person name="Lang E."/>
            <person name="Kopitz M."/>
            <person name="Brambilla E."/>
            <person name="Klenk H.-P."/>
            <person name="Eisen J.A."/>
        </authorList>
    </citation>
    <scope>NUCLEOTIDE SEQUENCE [LARGE SCALE GENOMIC DNA]</scope>
    <source>
        <strain evidence="3">ATCC 23117 / DSM 6794 / NBRC 15988 / NCIMB 1366 / Sio-4</strain>
    </source>
</reference>
<proteinExistence type="predicted"/>
<dbReference type="AlphaFoldDB" id="I4AJY9"/>
<dbReference type="Proteomes" id="UP000006054">
    <property type="component" value="Chromosome"/>
</dbReference>
<evidence type="ECO:0000313" key="3">
    <source>
        <dbReference type="Proteomes" id="UP000006054"/>
    </source>
</evidence>
<name>I4AJY9_BERLS</name>
<dbReference type="KEGG" id="fli:Fleli_1877"/>
<dbReference type="PROSITE" id="PS51257">
    <property type="entry name" value="PROKAR_LIPOPROTEIN"/>
    <property type="match status" value="1"/>
</dbReference>